<sequence>MHASSRRYWQAVSRRWWTICLLATLPLSGPVMAADNLPIKVGVLHAVTGTMATNERPVRDIILMAIDELNRAGGVIGRQIEAVVEDPASDSEQLVAKAAKLLQHDKVAAVFGCWISSSRKAVRPVFESHNGLLFYPLQYEGEECSKNIIYMGATLNQQALPAVDYLMRSEGGLRRRFYLIGTDDVYSRTTNQVIHRYLTKAKRLPDTYMAETYTPSHHRDYGRIAKTIKRFCLDGDAAVINTLNGDSNDAFFKALAAQGVTADMCPVMSLSLAELELQQMDVEPMVGHMAAWNYFMSLPYPRNFLWLNAYKTRCQLHDIPGAQCVTSDLMMHAYIQVKLWAKAVERAQSTDIASVQRALAGMSINSPGGKYRVDEYNHHTWKPVYIGKIRPDGQFDVIWKTKDWIRPRPWSEVLHQRRGCDWSEHGKGTYDVVSGNRVWVAE</sequence>
<evidence type="ECO:0000313" key="3">
    <source>
        <dbReference type="Proteomes" id="UP000019140"/>
    </source>
</evidence>
<feature type="chain" id="PRO_5004846325" description="ABC transporter substrate-binding protein" evidence="1">
    <location>
        <begin position="34"/>
        <end position="442"/>
    </location>
</feature>
<organism evidence="2 3">
    <name type="scientific">Candidatus Entotheonella gemina</name>
    <dbReference type="NCBI Taxonomy" id="1429439"/>
    <lineage>
        <taxon>Bacteria</taxon>
        <taxon>Pseudomonadati</taxon>
        <taxon>Nitrospinota/Tectimicrobiota group</taxon>
        <taxon>Candidatus Tectimicrobiota</taxon>
        <taxon>Candidatus Entotheonellia</taxon>
        <taxon>Candidatus Entotheonellales</taxon>
        <taxon>Candidatus Entotheonellaceae</taxon>
        <taxon>Candidatus Entotheonella</taxon>
    </lineage>
</organism>
<evidence type="ECO:0008006" key="4">
    <source>
        <dbReference type="Google" id="ProtNLM"/>
    </source>
</evidence>
<dbReference type="PANTHER" id="PTHR47628:SF1">
    <property type="entry name" value="ALIPHATIC AMIDASE EXPRESSION-REGULATING PROTEIN"/>
    <property type="match status" value="1"/>
</dbReference>
<dbReference type="CDD" id="cd06355">
    <property type="entry name" value="PBP1_FmdD-like"/>
    <property type="match status" value="1"/>
</dbReference>
<dbReference type="PANTHER" id="PTHR47628">
    <property type="match status" value="1"/>
</dbReference>
<keyword evidence="3" id="KW-1185">Reference proteome</keyword>
<name>W4M5X1_9BACT</name>
<dbReference type="AlphaFoldDB" id="W4M5X1"/>
<accession>W4M5X1</accession>
<dbReference type="EMBL" id="AZHX01000987">
    <property type="protein sequence ID" value="ETX05301.1"/>
    <property type="molecule type" value="Genomic_DNA"/>
</dbReference>
<feature type="signal peptide" evidence="1">
    <location>
        <begin position="1"/>
        <end position="33"/>
    </location>
</feature>
<evidence type="ECO:0000313" key="2">
    <source>
        <dbReference type="EMBL" id="ETX05301.1"/>
    </source>
</evidence>
<dbReference type="PATRIC" id="fig|1429439.4.peg.4044"/>
<gene>
    <name evidence="2" type="ORF">ETSY2_23780</name>
</gene>
<reference evidence="2 3" key="1">
    <citation type="journal article" date="2014" name="Nature">
        <title>An environmental bacterial taxon with a large and distinct metabolic repertoire.</title>
        <authorList>
            <person name="Wilson M.C."/>
            <person name="Mori T."/>
            <person name="Ruckert C."/>
            <person name="Uria A.R."/>
            <person name="Helf M.J."/>
            <person name="Takada K."/>
            <person name="Gernert C."/>
            <person name="Steffens U.A."/>
            <person name="Heycke N."/>
            <person name="Schmitt S."/>
            <person name="Rinke C."/>
            <person name="Helfrich E.J."/>
            <person name="Brachmann A.O."/>
            <person name="Gurgui C."/>
            <person name="Wakimoto T."/>
            <person name="Kracht M."/>
            <person name="Crusemann M."/>
            <person name="Hentschel U."/>
            <person name="Abe I."/>
            <person name="Matsunaga S."/>
            <person name="Kalinowski J."/>
            <person name="Takeyama H."/>
            <person name="Piel J."/>
        </authorList>
    </citation>
    <scope>NUCLEOTIDE SEQUENCE [LARGE SCALE GENOMIC DNA]</scope>
    <source>
        <strain evidence="3">TSY2</strain>
    </source>
</reference>
<dbReference type="SUPFAM" id="SSF53822">
    <property type="entry name" value="Periplasmic binding protein-like I"/>
    <property type="match status" value="1"/>
</dbReference>
<evidence type="ECO:0000256" key="1">
    <source>
        <dbReference type="SAM" id="SignalP"/>
    </source>
</evidence>
<dbReference type="Pfam" id="PF13433">
    <property type="entry name" value="Peripla_BP_5"/>
    <property type="match status" value="1"/>
</dbReference>
<dbReference type="InterPro" id="IPR028082">
    <property type="entry name" value="Peripla_BP_I"/>
</dbReference>
<dbReference type="HOGENOM" id="CLU_027128_1_1_7"/>
<comment type="caution">
    <text evidence="2">The sequence shown here is derived from an EMBL/GenBank/DDBJ whole genome shotgun (WGS) entry which is preliminary data.</text>
</comment>
<proteinExistence type="predicted"/>
<dbReference type="Gene3D" id="3.40.50.2300">
    <property type="match status" value="2"/>
</dbReference>
<dbReference type="InterPro" id="IPR017777">
    <property type="entry name" value="ABC_urea-bd_UrtA"/>
</dbReference>
<dbReference type="Proteomes" id="UP000019140">
    <property type="component" value="Unassembled WGS sequence"/>
</dbReference>
<keyword evidence="1" id="KW-0732">Signal</keyword>
<protein>
    <recommendedName>
        <fullName evidence="4">ABC transporter substrate-binding protein</fullName>
    </recommendedName>
</protein>